<evidence type="ECO:0000313" key="2">
    <source>
        <dbReference type="EMBL" id="SHJ19552.1"/>
    </source>
</evidence>
<feature type="region of interest" description="Disordered" evidence="1">
    <location>
        <begin position="1"/>
        <end position="27"/>
    </location>
</feature>
<organism evidence="2 3">
    <name type="scientific">Shimia gijangensis</name>
    <dbReference type="NCBI Taxonomy" id="1470563"/>
    <lineage>
        <taxon>Bacteria</taxon>
        <taxon>Pseudomonadati</taxon>
        <taxon>Pseudomonadota</taxon>
        <taxon>Alphaproteobacteria</taxon>
        <taxon>Rhodobacterales</taxon>
        <taxon>Roseobacteraceae</taxon>
    </lineage>
</organism>
<evidence type="ECO:0000313" key="3">
    <source>
        <dbReference type="Proteomes" id="UP000183982"/>
    </source>
</evidence>
<dbReference type="Proteomes" id="UP000183982">
    <property type="component" value="Unassembled WGS sequence"/>
</dbReference>
<protein>
    <submittedName>
        <fullName evidence="2">Uncharacterized protein</fullName>
    </submittedName>
</protein>
<dbReference type="STRING" id="1470563.SAMN05444000_1065"/>
<feature type="compositionally biased region" description="Basic residues" evidence="1">
    <location>
        <begin position="67"/>
        <end position="82"/>
    </location>
</feature>
<dbReference type="AlphaFoldDB" id="A0A1M6HBI1"/>
<dbReference type="RefSeq" id="WP_139280665.1">
    <property type="nucleotide sequence ID" value="NZ_FQZQ01000006.1"/>
</dbReference>
<feature type="region of interest" description="Disordered" evidence="1">
    <location>
        <begin position="58"/>
        <end position="92"/>
    </location>
</feature>
<sequence length="92" mass="10282">MMNFKGNAHNRARKELATPRPSRHKQGDVKFIRLPNGKIKVDGDADPALVARAITRAKEKRENGKRPIGKAKAAKVRDRMRKQLNATTGRGL</sequence>
<dbReference type="EMBL" id="FQZQ01000006">
    <property type="protein sequence ID" value="SHJ19552.1"/>
    <property type="molecule type" value="Genomic_DNA"/>
</dbReference>
<reference evidence="3" key="1">
    <citation type="submission" date="2016-11" db="EMBL/GenBank/DDBJ databases">
        <authorList>
            <person name="Varghese N."/>
            <person name="Submissions S."/>
        </authorList>
    </citation>
    <scope>NUCLEOTIDE SEQUENCE [LARGE SCALE GENOMIC DNA]</scope>
    <source>
        <strain evidence="3">DSM 100564</strain>
    </source>
</reference>
<gene>
    <name evidence="2" type="ORF">SAMN05444000_1065</name>
</gene>
<proteinExistence type="predicted"/>
<keyword evidence="3" id="KW-1185">Reference proteome</keyword>
<evidence type="ECO:0000256" key="1">
    <source>
        <dbReference type="SAM" id="MobiDB-lite"/>
    </source>
</evidence>
<accession>A0A1M6HBI1</accession>
<name>A0A1M6HBI1_9RHOB</name>